<comment type="caution">
    <text evidence="2">The sequence shown here is derived from an EMBL/GenBank/DDBJ whole genome shotgun (WGS) entry which is preliminary data.</text>
</comment>
<evidence type="ECO:0000313" key="3">
    <source>
        <dbReference type="Proteomes" id="UP001501079"/>
    </source>
</evidence>
<accession>A0ABP7ZXN8</accession>
<reference evidence="3" key="1">
    <citation type="journal article" date="2019" name="Int. J. Syst. Evol. Microbiol.">
        <title>The Global Catalogue of Microorganisms (GCM) 10K type strain sequencing project: providing services to taxonomists for standard genome sequencing and annotation.</title>
        <authorList>
            <consortium name="The Broad Institute Genomics Platform"/>
            <consortium name="The Broad Institute Genome Sequencing Center for Infectious Disease"/>
            <person name="Wu L."/>
            <person name="Ma J."/>
        </authorList>
    </citation>
    <scope>NUCLEOTIDE SEQUENCE [LARGE SCALE GENOMIC DNA]</scope>
    <source>
        <strain evidence="3">JCM 17591</strain>
    </source>
</reference>
<feature type="transmembrane region" description="Helical" evidence="1">
    <location>
        <begin position="137"/>
        <end position="160"/>
    </location>
</feature>
<gene>
    <name evidence="2" type="ORF">GCM10022287_14180</name>
</gene>
<name>A0ABP7ZXN8_9MICO</name>
<dbReference type="EMBL" id="BAABBW010000002">
    <property type="protein sequence ID" value="GAA4172762.1"/>
    <property type="molecule type" value="Genomic_DNA"/>
</dbReference>
<evidence type="ECO:0000256" key="1">
    <source>
        <dbReference type="SAM" id="Phobius"/>
    </source>
</evidence>
<keyword evidence="1" id="KW-0472">Membrane</keyword>
<protein>
    <recommendedName>
        <fullName evidence="4">Rod shape-determining protein MreD</fullName>
    </recommendedName>
</protein>
<feature type="transmembrane region" description="Helical" evidence="1">
    <location>
        <begin position="105"/>
        <end position="125"/>
    </location>
</feature>
<proteinExistence type="predicted"/>
<sequence length="163" mass="16801">MRGRELPAWAVRAVLGVLLLALAALHAGDAWGWIAALAGVAAAVSPWLQLAWVAMLSLVLSELIQPAGAGAWHPYTVLAGVALAHVLAARAAVTPVRARVELRVFARPLLIAAAVTAPSEGLLALTLWLRGAALPSWVPATVVGAAALLALGALLFGRLLRRA</sequence>
<organism evidence="2 3">
    <name type="scientific">Gryllotalpicola koreensis</name>
    <dbReference type="NCBI Taxonomy" id="993086"/>
    <lineage>
        <taxon>Bacteria</taxon>
        <taxon>Bacillati</taxon>
        <taxon>Actinomycetota</taxon>
        <taxon>Actinomycetes</taxon>
        <taxon>Micrococcales</taxon>
        <taxon>Microbacteriaceae</taxon>
        <taxon>Gryllotalpicola</taxon>
    </lineage>
</organism>
<dbReference type="Proteomes" id="UP001501079">
    <property type="component" value="Unassembled WGS sequence"/>
</dbReference>
<evidence type="ECO:0008006" key="4">
    <source>
        <dbReference type="Google" id="ProtNLM"/>
    </source>
</evidence>
<evidence type="ECO:0000313" key="2">
    <source>
        <dbReference type="EMBL" id="GAA4172762.1"/>
    </source>
</evidence>
<keyword evidence="1" id="KW-1133">Transmembrane helix</keyword>
<feature type="transmembrane region" description="Helical" evidence="1">
    <location>
        <begin position="32"/>
        <end position="60"/>
    </location>
</feature>
<keyword evidence="3" id="KW-1185">Reference proteome</keyword>
<dbReference type="RefSeq" id="WP_344752715.1">
    <property type="nucleotide sequence ID" value="NZ_BAABBW010000002.1"/>
</dbReference>
<feature type="transmembrane region" description="Helical" evidence="1">
    <location>
        <begin position="6"/>
        <end position="25"/>
    </location>
</feature>
<keyword evidence="1" id="KW-0812">Transmembrane</keyword>
<feature type="transmembrane region" description="Helical" evidence="1">
    <location>
        <begin position="72"/>
        <end position="93"/>
    </location>
</feature>